<protein>
    <submittedName>
        <fullName evidence="2">Uncharacterized protein</fullName>
    </submittedName>
</protein>
<name>A0A9E2NNG6_9BACE</name>
<organism evidence="2 3">
    <name type="scientific">Candidatus Bacteroides intestinipullorum</name>
    <dbReference type="NCBI Taxonomy" id="2838471"/>
    <lineage>
        <taxon>Bacteria</taxon>
        <taxon>Pseudomonadati</taxon>
        <taxon>Bacteroidota</taxon>
        <taxon>Bacteroidia</taxon>
        <taxon>Bacteroidales</taxon>
        <taxon>Bacteroidaceae</taxon>
        <taxon>Bacteroides</taxon>
    </lineage>
</organism>
<feature type="transmembrane region" description="Helical" evidence="1">
    <location>
        <begin position="135"/>
        <end position="157"/>
    </location>
</feature>
<evidence type="ECO:0000313" key="3">
    <source>
        <dbReference type="Proteomes" id="UP000824236"/>
    </source>
</evidence>
<keyword evidence="1" id="KW-1133">Transmembrane helix</keyword>
<accession>A0A9E2NNG6</accession>
<evidence type="ECO:0000256" key="1">
    <source>
        <dbReference type="SAM" id="Phobius"/>
    </source>
</evidence>
<dbReference type="EMBL" id="JAHLFO010000074">
    <property type="protein sequence ID" value="MBU3813978.1"/>
    <property type="molecule type" value="Genomic_DNA"/>
</dbReference>
<feature type="transmembrane region" description="Helical" evidence="1">
    <location>
        <begin position="57"/>
        <end position="80"/>
    </location>
</feature>
<dbReference type="AlphaFoldDB" id="A0A9E2NNG6"/>
<reference evidence="2" key="1">
    <citation type="journal article" date="2021" name="PeerJ">
        <title>Extensive microbial diversity within the chicken gut microbiome revealed by metagenomics and culture.</title>
        <authorList>
            <person name="Gilroy R."/>
            <person name="Ravi A."/>
            <person name="Getino M."/>
            <person name="Pursley I."/>
            <person name="Horton D.L."/>
            <person name="Alikhan N.F."/>
            <person name="Baker D."/>
            <person name="Gharbi K."/>
            <person name="Hall N."/>
            <person name="Watson M."/>
            <person name="Adriaenssens E.M."/>
            <person name="Foster-Nyarko E."/>
            <person name="Jarju S."/>
            <person name="Secka A."/>
            <person name="Antonio M."/>
            <person name="Oren A."/>
            <person name="Chaudhuri R.R."/>
            <person name="La Ragione R."/>
            <person name="Hildebrand F."/>
            <person name="Pallen M.J."/>
        </authorList>
    </citation>
    <scope>NUCLEOTIDE SEQUENCE</scope>
    <source>
        <strain evidence="2">B3-3758</strain>
    </source>
</reference>
<comment type="caution">
    <text evidence="2">The sequence shown here is derived from an EMBL/GenBank/DDBJ whole genome shotgun (WGS) entry which is preliminary data.</text>
</comment>
<dbReference type="Proteomes" id="UP000824236">
    <property type="component" value="Unassembled WGS sequence"/>
</dbReference>
<proteinExistence type="predicted"/>
<reference evidence="2" key="2">
    <citation type="submission" date="2021-04" db="EMBL/GenBank/DDBJ databases">
        <authorList>
            <person name="Gilroy R."/>
        </authorList>
    </citation>
    <scope>NUCLEOTIDE SEQUENCE</scope>
    <source>
        <strain evidence="2">B3-3758</strain>
    </source>
</reference>
<gene>
    <name evidence="2" type="ORF">H9791_05645</name>
</gene>
<feature type="transmembrane region" description="Helical" evidence="1">
    <location>
        <begin position="12"/>
        <end position="31"/>
    </location>
</feature>
<keyword evidence="1" id="KW-0812">Transmembrane</keyword>
<feature type="transmembrane region" description="Helical" evidence="1">
    <location>
        <begin position="92"/>
        <end position="115"/>
    </location>
</feature>
<sequence>MRKFRIQRVSGAVLYAMLALTVGILCLFFFGGETPEEQRLVFDLSKEEPLYTDVLMYWMYALLGLAVLLTLGMMSYKFVLTWADSPREALRPLLGAGLLAVVLALSWLAGSSLPLDIPGYDGQENSPFWLKLADMFLYTLYILLGLAVALIAGFSVMKKLR</sequence>
<evidence type="ECO:0000313" key="2">
    <source>
        <dbReference type="EMBL" id="MBU3813978.1"/>
    </source>
</evidence>
<keyword evidence="1" id="KW-0472">Membrane</keyword>